<dbReference type="GO" id="GO:0015344">
    <property type="term" value="F:siderophore uptake transmembrane transporter activity"/>
    <property type="evidence" value="ECO:0007669"/>
    <property type="project" value="TreeGrafter"/>
</dbReference>
<keyword evidence="2 10" id="KW-0813">Transport</keyword>
<dbReference type="Gene3D" id="2.170.130.10">
    <property type="entry name" value="TonB-dependent receptor, plug domain"/>
    <property type="match status" value="1"/>
</dbReference>
<evidence type="ECO:0000259" key="14">
    <source>
        <dbReference type="Pfam" id="PF07715"/>
    </source>
</evidence>
<evidence type="ECO:0000256" key="6">
    <source>
        <dbReference type="ARBA" id="ARBA00023077"/>
    </source>
</evidence>
<dbReference type="RefSeq" id="WP_115090587.1">
    <property type="nucleotide sequence ID" value="NZ_CP068107.1"/>
</dbReference>
<accession>A0A378RL53</accession>
<protein>
    <submittedName>
        <fullName evidence="15">Colicin I receptor</fullName>
    </submittedName>
</protein>
<evidence type="ECO:0000313" key="16">
    <source>
        <dbReference type="Proteomes" id="UP000255024"/>
    </source>
</evidence>
<evidence type="ECO:0000256" key="9">
    <source>
        <dbReference type="ARBA" id="ARBA00023237"/>
    </source>
</evidence>
<evidence type="ECO:0000256" key="5">
    <source>
        <dbReference type="ARBA" id="ARBA00022729"/>
    </source>
</evidence>
<keyword evidence="4 10" id="KW-0812">Transmembrane</keyword>
<evidence type="ECO:0000256" key="11">
    <source>
        <dbReference type="RuleBase" id="RU003357"/>
    </source>
</evidence>
<evidence type="ECO:0000313" key="15">
    <source>
        <dbReference type="EMBL" id="STZ27704.1"/>
    </source>
</evidence>
<gene>
    <name evidence="15" type="primary">cirA_2</name>
    <name evidence="15" type="ORF">NCTC11179_01240</name>
</gene>
<dbReference type="InterPro" id="IPR039426">
    <property type="entry name" value="TonB-dep_rcpt-like"/>
</dbReference>
<evidence type="ECO:0000256" key="1">
    <source>
        <dbReference type="ARBA" id="ARBA00004571"/>
    </source>
</evidence>
<evidence type="ECO:0000259" key="13">
    <source>
        <dbReference type="Pfam" id="PF00593"/>
    </source>
</evidence>
<reference evidence="15 16" key="1">
    <citation type="submission" date="2018-06" db="EMBL/GenBank/DDBJ databases">
        <authorList>
            <consortium name="Pathogen Informatics"/>
            <person name="Doyle S."/>
        </authorList>
    </citation>
    <scope>NUCLEOTIDE SEQUENCE [LARGE SCALE GENOMIC DNA]</scope>
    <source>
        <strain evidence="15 16">NCTC11179</strain>
    </source>
</reference>
<dbReference type="Proteomes" id="UP000255024">
    <property type="component" value="Unassembled WGS sequence"/>
</dbReference>
<dbReference type="InterPro" id="IPR000531">
    <property type="entry name" value="Beta-barrel_TonB"/>
</dbReference>
<dbReference type="Pfam" id="PF00593">
    <property type="entry name" value="TonB_dep_Rec_b-barrel"/>
    <property type="match status" value="1"/>
</dbReference>
<evidence type="ECO:0000256" key="7">
    <source>
        <dbReference type="ARBA" id="ARBA00023136"/>
    </source>
</evidence>
<sequence length="1050" mass="116313">MMKKSVLLATLTLASIATQASSLSAVPNEQLQGQVKKTSKLKLTQNQATLKQVFEQVEAQTQQHFVYIAADIPVSKSYEFTTEYDSLETLLHHIAAKANVSFQAQGNQILVKANTQVQERILEFKGKVVDQDGLPIIGANVRDKDNEFIAVTDLDGQFTLTVTKAPITLSFSFMGYKTKDLSFSKNNLNILVKLEEDNQMLSEIVVTGQGADVQKKRLANNVTVIKASELEKIPAQRVDQLLATKLPNAQINLTGGQAGSTSLIRSRGVNSAFLSSTPIIYVDGVRLDNNNTRASLGGSAQGASMSSIADIPMDNIEKIEFINGGAATTLYGSDAANGVIQIFTKKRGMPGTYVNVFTEMGVETPTTDFLYFDRTKDLLFENGFYQKYRLNLNGESDSGFGYNFSTSYQNSSGVQIHKQNENQKFDLSSGFHAKLSEDVTYESSFMYVHNAYKRNRNGNQGGYTGLWFAEDGASKITGPGFKNRLNELTDEEFAVMKEFVNNAERLQDNNITVNRFTTSQQFKYNPLENLSFKLVGGLDYRIQDQENIETNEYLTATKGQLIKDQGSIQKIQRKYLGLTVEFNGQHNINVGDFSFITTVGGQLFRNSDNQTLIEGRNIRDGAYSISEAAIRTSDEYISEVLNYGFYLSENVGYKDKLFLDVGVRGDRNPSFGKNIGVQYYPKVGVSYMMSQESWFANPLVNTLRLRGSYGVAGNLPPAYANEKTVAFDGYLGEQATRFSQPGNDDLRPEKTHTWETGIDASFWNNRLTLSVGYYYSKTKDALFYVPPAPSSGYTKSQLYNIGEIENKGFEMNFALEVVQTQDWNVSLTGSVNTLKNKVLSTGGAPAFNINGFSSRTLQTVVEEGRPVGFIRGNYGVIGEDGTLKETIPQAYLGSTIPEVFGNIGLNLRYKNWSLFANANYQTGGYAANWDAQFRYNYGASDDFVPKEEIDKNGRTNWLNLTNRFVEKTDYLKIRTIGLSYYLRPANPSLYQSITFGFTVANPFNFTASSFDPEATISGAAQGQGGASTGGIAYATYSAPRQFLGSIKINF</sequence>
<dbReference type="InterPro" id="IPR037066">
    <property type="entry name" value="Plug_dom_sf"/>
</dbReference>
<dbReference type="AlphaFoldDB" id="A0A378RL53"/>
<dbReference type="InterPro" id="IPR012910">
    <property type="entry name" value="Plug_dom"/>
</dbReference>
<dbReference type="Gene3D" id="2.40.170.20">
    <property type="entry name" value="TonB-dependent receptor, beta-barrel domain"/>
    <property type="match status" value="1"/>
</dbReference>
<keyword evidence="8 15" id="KW-0675">Receptor</keyword>
<organism evidence="15 16">
    <name type="scientific">Myroides odoratus</name>
    <name type="common">Flavobacterium odoratum</name>
    <dbReference type="NCBI Taxonomy" id="256"/>
    <lineage>
        <taxon>Bacteria</taxon>
        <taxon>Pseudomonadati</taxon>
        <taxon>Bacteroidota</taxon>
        <taxon>Flavobacteriia</taxon>
        <taxon>Flavobacteriales</taxon>
        <taxon>Flavobacteriaceae</taxon>
        <taxon>Myroides</taxon>
    </lineage>
</organism>
<feature type="chain" id="PRO_5016614650" evidence="12">
    <location>
        <begin position="21"/>
        <end position="1050"/>
    </location>
</feature>
<comment type="subcellular location">
    <subcellularLocation>
        <location evidence="1 10">Cell outer membrane</location>
        <topology evidence="1 10">Multi-pass membrane protein</topology>
    </subcellularLocation>
</comment>
<dbReference type="Pfam" id="PF07715">
    <property type="entry name" value="Plug"/>
    <property type="match status" value="1"/>
</dbReference>
<dbReference type="Gene3D" id="2.60.40.1120">
    <property type="entry name" value="Carboxypeptidase-like, regulatory domain"/>
    <property type="match status" value="1"/>
</dbReference>
<feature type="signal peptide" evidence="12">
    <location>
        <begin position="1"/>
        <end position="20"/>
    </location>
</feature>
<evidence type="ECO:0000256" key="10">
    <source>
        <dbReference type="PROSITE-ProRule" id="PRU01360"/>
    </source>
</evidence>
<dbReference type="GO" id="GO:0044718">
    <property type="term" value="P:siderophore transmembrane transport"/>
    <property type="evidence" value="ECO:0007669"/>
    <property type="project" value="TreeGrafter"/>
</dbReference>
<evidence type="ECO:0000256" key="2">
    <source>
        <dbReference type="ARBA" id="ARBA00022448"/>
    </source>
</evidence>
<dbReference type="SUPFAM" id="SSF49464">
    <property type="entry name" value="Carboxypeptidase regulatory domain-like"/>
    <property type="match status" value="1"/>
</dbReference>
<dbReference type="GO" id="GO:0009279">
    <property type="term" value="C:cell outer membrane"/>
    <property type="evidence" value="ECO:0007669"/>
    <property type="project" value="UniProtKB-SubCell"/>
</dbReference>
<keyword evidence="6 11" id="KW-0798">TonB box</keyword>
<dbReference type="PANTHER" id="PTHR30069">
    <property type="entry name" value="TONB-DEPENDENT OUTER MEMBRANE RECEPTOR"/>
    <property type="match status" value="1"/>
</dbReference>
<dbReference type="EMBL" id="UGQL01000001">
    <property type="protein sequence ID" value="STZ27704.1"/>
    <property type="molecule type" value="Genomic_DNA"/>
</dbReference>
<proteinExistence type="inferred from homology"/>
<keyword evidence="5 12" id="KW-0732">Signal</keyword>
<keyword evidence="7 10" id="KW-0472">Membrane</keyword>
<dbReference type="InterPro" id="IPR036942">
    <property type="entry name" value="Beta-barrel_TonB_sf"/>
</dbReference>
<evidence type="ECO:0000256" key="12">
    <source>
        <dbReference type="SAM" id="SignalP"/>
    </source>
</evidence>
<keyword evidence="3 10" id="KW-1134">Transmembrane beta strand</keyword>
<evidence type="ECO:0000256" key="3">
    <source>
        <dbReference type="ARBA" id="ARBA00022452"/>
    </source>
</evidence>
<dbReference type="PROSITE" id="PS52016">
    <property type="entry name" value="TONB_DEPENDENT_REC_3"/>
    <property type="match status" value="1"/>
</dbReference>
<feature type="domain" description="TonB-dependent receptor plug" evidence="14">
    <location>
        <begin position="215"/>
        <end position="339"/>
    </location>
</feature>
<evidence type="ECO:0000256" key="8">
    <source>
        <dbReference type="ARBA" id="ARBA00023170"/>
    </source>
</evidence>
<dbReference type="PANTHER" id="PTHR30069:SF29">
    <property type="entry name" value="HEMOGLOBIN AND HEMOGLOBIN-HAPTOGLOBIN-BINDING PROTEIN 1-RELATED"/>
    <property type="match status" value="1"/>
</dbReference>
<comment type="similarity">
    <text evidence="10 11">Belongs to the TonB-dependent receptor family.</text>
</comment>
<name>A0A378RL53_MYROD</name>
<keyword evidence="9 10" id="KW-0998">Cell outer membrane</keyword>
<dbReference type="SUPFAM" id="SSF56935">
    <property type="entry name" value="Porins"/>
    <property type="match status" value="1"/>
</dbReference>
<evidence type="ECO:0000256" key="4">
    <source>
        <dbReference type="ARBA" id="ARBA00022692"/>
    </source>
</evidence>
<feature type="domain" description="TonB-dependent receptor-like beta-barrel" evidence="13">
    <location>
        <begin position="501"/>
        <end position="930"/>
    </location>
</feature>
<dbReference type="Pfam" id="PF13715">
    <property type="entry name" value="CarbopepD_reg_2"/>
    <property type="match status" value="1"/>
</dbReference>
<dbReference type="InterPro" id="IPR008969">
    <property type="entry name" value="CarboxyPept-like_regulatory"/>
</dbReference>
<keyword evidence="16" id="KW-1185">Reference proteome</keyword>